<sequence>MQAQVNIVVVVVAVVVVVEVETVAVVVVVGFVASAADMVVASVVVGAVVVDKVVAVVVVVEVETVAVVAVVGVVVVVVVGVGGAEGGRVNITLGSYGCGDVKGSDGNVGGGGYVIGIGAGVVVVVVDWSVIDVKVGFVGVIAV</sequence>
<evidence type="ECO:0000256" key="1">
    <source>
        <dbReference type="SAM" id="Phobius"/>
    </source>
</evidence>
<name>A0A914QAQ2_9BILA</name>
<feature type="transmembrane region" description="Helical" evidence="1">
    <location>
        <begin position="39"/>
        <end position="59"/>
    </location>
</feature>
<feature type="transmembrane region" description="Helical" evidence="1">
    <location>
        <begin position="65"/>
        <end position="84"/>
    </location>
</feature>
<evidence type="ECO:0000313" key="2">
    <source>
        <dbReference type="Proteomes" id="UP000887578"/>
    </source>
</evidence>
<feature type="transmembrane region" description="Helical" evidence="1">
    <location>
        <begin position="6"/>
        <end position="32"/>
    </location>
</feature>
<keyword evidence="1" id="KW-0812">Transmembrane</keyword>
<dbReference type="AlphaFoldDB" id="A0A914QAQ2"/>
<dbReference type="Proteomes" id="UP000887578">
    <property type="component" value="Unplaced"/>
</dbReference>
<organism evidence="2 3">
    <name type="scientific">Panagrolaimus davidi</name>
    <dbReference type="NCBI Taxonomy" id="227884"/>
    <lineage>
        <taxon>Eukaryota</taxon>
        <taxon>Metazoa</taxon>
        <taxon>Ecdysozoa</taxon>
        <taxon>Nematoda</taxon>
        <taxon>Chromadorea</taxon>
        <taxon>Rhabditida</taxon>
        <taxon>Tylenchina</taxon>
        <taxon>Panagrolaimomorpha</taxon>
        <taxon>Panagrolaimoidea</taxon>
        <taxon>Panagrolaimidae</taxon>
        <taxon>Panagrolaimus</taxon>
    </lineage>
</organism>
<keyword evidence="1" id="KW-1133">Transmembrane helix</keyword>
<keyword evidence="1" id="KW-0472">Membrane</keyword>
<keyword evidence="2" id="KW-1185">Reference proteome</keyword>
<reference evidence="3" key="1">
    <citation type="submission" date="2022-11" db="UniProtKB">
        <authorList>
            <consortium name="WormBaseParasite"/>
        </authorList>
    </citation>
    <scope>IDENTIFICATION</scope>
</reference>
<accession>A0A914QAQ2</accession>
<dbReference type="WBParaSite" id="PDA_v2.g28712.t1">
    <property type="protein sequence ID" value="PDA_v2.g28712.t1"/>
    <property type="gene ID" value="PDA_v2.g28712"/>
</dbReference>
<evidence type="ECO:0000313" key="3">
    <source>
        <dbReference type="WBParaSite" id="PDA_v2.g28712.t1"/>
    </source>
</evidence>
<proteinExistence type="predicted"/>
<protein>
    <submittedName>
        <fullName evidence="3">Uncharacterized protein</fullName>
    </submittedName>
</protein>